<accession>A0ABT9CF98</accession>
<dbReference type="RefSeq" id="WP_305025170.1">
    <property type="nucleotide sequence ID" value="NZ_JAUQTB010000011.1"/>
</dbReference>
<dbReference type="Pfam" id="PF01408">
    <property type="entry name" value="GFO_IDH_MocA"/>
    <property type="match status" value="1"/>
</dbReference>
<dbReference type="InterPro" id="IPR036291">
    <property type="entry name" value="NAD(P)-bd_dom_sf"/>
</dbReference>
<dbReference type="InterPro" id="IPR051450">
    <property type="entry name" value="Gfo/Idh/MocA_Oxidoreductases"/>
</dbReference>
<name>A0ABT9CF98_9BACL</name>
<dbReference type="PANTHER" id="PTHR43377:SF1">
    <property type="entry name" value="BILIVERDIN REDUCTASE A"/>
    <property type="match status" value="1"/>
</dbReference>
<sequence>MTRLEFGIVGAGWRSEFYLRIARALPERFRVRAMLVRSEEKGNEIEKEWGVPTYRDMDSFVSGGPYAFVVVSVPWEAAPGCILDLSEKNIPVLTETPPAPDVPGMIQLYDAVTKRKGRVQVAEQYIYQPMHAARIALADSGKLGDVSQVQVSAAHGYHGISLIRHLLGIRFENAVIRGQRFTSAIVKGPGRNGLSDAEEMGVSTQDIVTLQFGDKLALYDFTGDQYHSWIRKNRVLIRGSRGEVTDESYRYLQDFQTPVYGELRRVDTGHNGNLEGYYHRGIMANDEWLYNNPCVPGRLADDEIAIATSLIKMGEYVQGGPSCYDLEEALQDHYLSMMMQAAIESGEQVTTTTQPWAFKRSAGN</sequence>
<dbReference type="Gene3D" id="3.30.360.10">
    <property type="entry name" value="Dihydrodipicolinate Reductase, domain 2"/>
    <property type="match status" value="1"/>
</dbReference>
<evidence type="ECO:0000313" key="2">
    <source>
        <dbReference type="EMBL" id="MDO7907949.1"/>
    </source>
</evidence>
<organism evidence="2 3">
    <name type="scientific">Paenibacillus lacisoli</name>
    <dbReference type="NCBI Taxonomy" id="3064525"/>
    <lineage>
        <taxon>Bacteria</taxon>
        <taxon>Bacillati</taxon>
        <taxon>Bacillota</taxon>
        <taxon>Bacilli</taxon>
        <taxon>Bacillales</taxon>
        <taxon>Paenibacillaceae</taxon>
        <taxon>Paenibacillus</taxon>
    </lineage>
</organism>
<dbReference type="SUPFAM" id="SSF51735">
    <property type="entry name" value="NAD(P)-binding Rossmann-fold domains"/>
    <property type="match status" value="1"/>
</dbReference>
<keyword evidence="3" id="KW-1185">Reference proteome</keyword>
<dbReference type="InterPro" id="IPR000683">
    <property type="entry name" value="Gfo/Idh/MocA-like_OxRdtase_N"/>
</dbReference>
<dbReference type="Proteomes" id="UP001240171">
    <property type="component" value="Unassembled WGS sequence"/>
</dbReference>
<reference evidence="2 3" key="1">
    <citation type="submission" date="2023-07" db="EMBL/GenBank/DDBJ databases">
        <title>Paenibacillus sp. JX-17 nov. isolated from soil.</title>
        <authorList>
            <person name="Wan Y."/>
            <person name="Liu B."/>
        </authorList>
    </citation>
    <scope>NUCLEOTIDE SEQUENCE [LARGE SCALE GENOMIC DNA]</scope>
    <source>
        <strain evidence="2 3">JX-17</strain>
    </source>
</reference>
<dbReference type="Gene3D" id="3.40.50.720">
    <property type="entry name" value="NAD(P)-binding Rossmann-like Domain"/>
    <property type="match status" value="1"/>
</dbReference>
<evidence type="ECO:0000313" key="3">
    <source>
        <dbReference type="Proteomes" id="UP001240171"/>
    </source>
</evidence>
<comment type="caution">
    <text evidence="2">The sequence shown here is derived from an EMBL/GenBank/DDBJ whole genome shotgun (WGS) entry which is preliminary data.</text>
</comment>
<protein>
    <submittedName>
        <fullName evidence="2">Gfo/Idh/MocA family oxidoreductase</fullName>
    </submittedName>
</protein>
<dbReference type="EMBL" id="JAUQTB010000011">
    <property type="protein sequence ID" value="MDO7907949.1"/>
    <property type="molecule type" value="Genomic_DNA"/>
</dbReference>
<gene>
    <name evidence="2" type="ORF">Q5741_16170</name>
</gene>
<evidence type="ECO:0000259" key="1">
    <source>
        <dbReference type="Pfam" id="PF01408"/>
    </source>
</evidence>
<proteinExistence type="predicted"/>
<dbReference type="PANTHER" id="PTHR43377">
    <property type="entry name" value="BILIVERDIN REDUCTASE A"/>
    <property type="match status" value="1"/>
</dbReference>
<feature type="domain" description="Gfo/Idh/MocA-like oxidoreductase N-terminal" evidence="1">
    <location>
        <begin position="5"/>
        <end position="122"/>
    </location>
</feature>